<dbReference type="PANTHER" id="PTHR40943">
    <property type="entry name" value="CYTOPLASMIC PROTEIN-RELATED"/>
    <property type="match status" value="1"/>
</dbReference>
<dbReference type="InterPro" id="IPR011051">
    <property type="entry name" value="RmlC_Cupin_sf"/>
</dbReference>
<evidence type="ECO:0000313" key="2">
    <source>
        <dbReference type="EMBL" id="KPX43628.1"/>
    </source>
</evidence>
<dbReference type="PANTHER" id="PTHR40943:SF1">
    <property type="entry name" value="CYTOPLASMIC PROTEIN"/>
    <property type="match status" value="1"/>
</dbReference>
<feature type="domain" description="(S)-ureidoglycine aminohydrolase cupin" evidence="1">
    <location>
        <begin position="44"/>
        <end position="116"/>
    </location>
</feature>
<reference evidence="3 5" key="2">
    <citation type="submission" date="2018-08" db="EMBL/GenBank/DDBJ databases">
        <title>Recombination of ecologically and evolutionarily significant loci maintains genetic cohesion in the Pseudomonas syringae species complex.</title>
        <authorList>
            <person name="Dillon M."/>
            <person name="Thakur S."/>
            <person name="Almeida R.N.D."/>
            <person name="Weir B.S."/>
            <person name="Guttman D.S."/>
        </authorList>
    </citation>
    <scope>NUCLEOTIDE SEQUENCE [LARGE SCALE GENOMIC DNA]</scope>
    <source>
        <strain evidence="3 5">ICMP 3263</strain>
    </source>
</reference>
<accession>A0A0P9RX32</accession>
<organism evidence="2 4">
    <name type="scientific">Pseudomonas syringae pv. helianthi</name>
    <dbReference type="NCBI Taxonomy" id="251654"/>
    <lineage>
        <taxon>Bacteria</taxon>
        <taxon>Pseudomonadati</taxon>
        <taxon>Pseudomonadota</taxon>
        <taxon>Gammaproteobacteria</taxon>
        <taxon>Pseudomonadales</taxon>
        <taxon>Pseudomonadaceae</taxon>
        <taxon>Pseudomonas</taxon>
    </lineage>
</organism>
<dbReference type="SUPFAM" id="SSF51182">
    <property type="entry name" value="RmlC-like cupins"/>
    <property type="match status" value="1"/>
</dbReference>
<dbReference type="Pfam" id="PF05899">
    <property type="entry name" value="Cupin_3"/>
    <property type="match status" value="1"/>
</dbReference>
<dbReference type="AlphaFoldDB" id="A0A0P9RX32"/>
<gene>
    <name evidence="2" type="ORF">ALO68_01040</name>
    <name evidence="3" type="ORF">ALP10_200130</name>
</gene>
<dbReference type="Proteomes" id="UP000050557">
    <property type="component" value="Unassembled WGS sequence"/>
</dbReference>
<evidence type="ECO:0000313" key="3">
    <source>
        <dbReference type="EMBL" id="RMV48142.1"/>
    </source>
</evidence>
<evidence type="ECO:0000259" key="1">
    <source>
        <dbReference type="Pfam" id="PF05899"/>
    </source>
</evidence>
<comment type="caution">
    <text evidence="2">The sequence shown here is derived from an EMBL/GenBank/DDBJ whole genome shotgun (WGS) entry which is preliminary data.</text>
</comment>
<evidence type="ECO:0000313" key="4">
    <source>
        <dbReference type="Proteomes" id="UP000050557"/>
    </source>
</evidence>
<dbReference type="EMBL" id="RBUT01000086">
    <property type="protein sequence ID" value="RMV48142.1"/>
    <property type="molecule type" value="Genomic_DNA"/>
</dbReference>
<dbReference type="EMBL" id="LJQM01000169">
    <property type="protein sequence ID" value="KPX43628.1"/>
    <property type="molecule type" value="Genomic_DNA"/>
</dbReference>
<evidence type="ECO:0000313" key="5">
    <source>
        <dbReference type="Proteomes" id="UP000279173"/>
    </source>
</evidence>
<sequence length="122" mass="13711">MSQPKIDDIVILGTSEAEIFNVKKGPDRLISGDPDITNSVYFRSQDKRFTSGIWESTPGKFVCIYEEDEFYYMLSGKVIITDNLGNSKTFVPGDSIVVPAGFTGQWEVLEPTKKFFAHYMPA</sequence>
<proteinExistence type="predicted"/>
<dbReference type="RefSeq" id="WP_054986908.1">
    <property type="nucleotide sequence ID" value="NZ_CP092918.1"/>
</dbReference>
<reference evidence="2 4" key="1">
    <citation type="submission" date="2015-09" db="EMBL/GenBank/DDBJ databases">
        <title>Genome announcement of multiple Pseudomonas syringae strains.</title>
        <authorList>
            <person name="Thakur S."/>
            <person name="Wang P.W."/>
            <person name="Gong Y."/>
            <person name="Weir B.S."/>
            <person name="Guttman D.S."/>
        </authorList>
    </citation>
    <scope>NUCLEOTIDE SEQUENCE [LARGE SCALE GENOMIC DNA]</scope>
    <source>
        <strain evidence="2 4">ICMP4531</strain>
    </source>
</reference>
<dbReference type="InterPro" id="IPR008579">
    <property type="entry name" value="UGlyAH_Cupin_dom"/>
</dbReference>
<dbReference type="InterPro" id="IPR014710">
    <property type="entry name" value="RmlC-like_jellyroll"/>
</dbReference>
<dbReference type="CDD" id="cd02227">
    <property type="entry name" value="cupin_TM1112-like"/>
    <property type="match status" value="1"/>
</dbReference>
<protein>
    <recommendedName>
        <fullName evidence="1">(S)-ureidoglycine aminohydrolase cupin domain-containing protein</fullName>
    </recommendedName>
</protein>
<dbReference type="Proteomes" id="UP000279173">
    <property type="component" value="Unassembled WGS sequence"/>
</dbReference>
<dbReference type="PATRIC" id="fig|251654.3.peg.1315"/>
<dbReference type="Gene3D" id="2.60.120.10">
    <property type="entry name" value="Jelly Rolls"/>
    <property type="match status" value="1"/>
</dbReference>
<name>A0A0P9RX32_9PSED</name>